<gene>
    <name evidence="1" type="ORF">OWV82_004007</name>
</gene>
<keyword evidence="1" id="KW-0418">Kinase</keyword>
<comment type="caution">
    <text evidence="1">The sequence shown here is derived from an EMBL/GenBank/DDBJ whole genome shotgun (WGS) entry which is preliminary data.</text>
</comment>
<dbReference type="Proteomes" id="UP001164539">
    <property type="component" value="Chromosome 2"/>
</dbReference>
<name>A0ACC1YMV9_MELAZ</name>
<keyword evidence="2" id="KW-1185">Reference proteome</keyword>
<evidence type="ECO:0000313" key="1">
    <source>
        <dbReference type="EMBL" id="KAJ4725092.1"/>
    </source>
</evidence>
<accession>A0ACC1YMV9</accession>
<protein>
    <submittedName>
        <fullName evidence="1">Calcium-dependent protein kinase</fullName>
    </submittedName>
</protein>
<keyword evidence="1" id="KW-0808">Transferase</keyword>
<proteinExistence type="predicted"/>
<dbReference type="EMBL" id="CM051395">
    <property type="protein sequence ID" value="KAJ4725092.1"/>
    <property type="molecule type" value="Genomic_DNA"/>
</dbReference>
<evidence type="ECO:0000313" key="2">
    <source>
        <dbReference type="Proteomes" id="UP001164539"/>
    </source>
</evidence>
<reference evidence="1 2" key="1">
    <citation type="journal article" date="2023" name="Science">
        <title>Complex scaffold remodeling in plant triterpene biosynthesis.</title>
        <authorList>
            <person name="De La Pena R."/>
            <person name="Hodgson H."/>
            <person name="Liu J.C."/>
            <person name="Stephenson M.J."/>
            <person name="Martin A.C."/>
            <person name="Owen C."/>
            <person name="Harkess A."/>
            <person name="Leebens-Mack J."/>
            <person name="Jimenez L.E."/>
            <person name="Osbourn A."/>
            <person name="Sattely E.S."/>
        </authorList>
    </citation>
    <scope>NUCLEOTIDE SEQUENCE [LARGE SCALE GENOMIC DNA]</scope>
    <source>
        <strain evidence="2">cv. JPN11</strain>
        <tissue evidence="1">Leaf</tissue>
    </source>
</reference>
<organism evidence="1 2">
    <name type="scientific">Melia azedarach</name>
    <name type="common">Chinaberry tree</name>
    <dbReference type="NCBI Taxonomy" id="155640"/>
    <lineage>
        <taxon>Eukaryota</taxon>
        <taxon>Viridiplantae</taxon>
        <taxon>Streptophyta</taxon>
        <taxon>Embryophyta</taxon>
        <taxon>Tracheophyta</taxon>
        <taxon>Spermatophyta</taxon>
        <taxon>Magnoliopsida</taxon>
        <taxon>eudicotyledons</taxon>
        <taxon>Gunneridae</taxon>
        <taxon>Pentapetalae</taxon>
        <taxon>rosids</taxon>
        <taxon>malvids</taxon>
        <taxon>Sapindales</taxon>
        <taxon>Meliaceae</taxon>
        <taxon>Melia</taxon>
    </lineage>
</organism>
<sequence length="512" mass="57985">MGCCLTKIQDSMPQHNGSEANTQISISSSNSVDRPYTILGKPYDDVNLYYTIGEELGSGGFAVAYLCIENSTGEKFACKSIAKERILTKVEEDDVRREIQILQHLRGRPNVVEFKDVYEDERSVHIVMELCAGGELFDRITAKGYYTERAAASICRAIVHFIHSCHSMGVMHRDIKPENFLLSSKDEIALLKAIDFGLSTFIEEGKVYNEIIGSPFYLAPEVLHRRYGKEVDIWSAGVVLYILLCGVPPFWAETEQGVARAILKGYIDFERHPWPTISSSAKELVRRMLTQDPKERITSAQVLEHPWIREGGVALDRPIDSAVISRMKQFRAMNKLKKLAVKIIMENLSTEEIQGLEATFKNMDTDNNGIITYDELKIGLARLGSKLTETEIQRLMEATDLDGNGSIDYIEFTTAAMHKHKLERYEHLYRAFQHFDKDGSGFITGDELETALNEYNMGDDATSNDLMIEFDGDNDGKISYQEFCGMMRSETQLQYSSRCMSHVVTSKSKNRF</sequence>